<keyword evidence="3" id="KW-0677">Repeat</keyword>
<dbReference type="PROSITE" id="PS00028">
    <property type="entry name" value="ZINC_FINGER_C2H2_1"/>
    <property type="match status" value="2"/>
</dbReference>
<dbReference type="PROSITE" id="PS50157">
    <property type="entry name" value="ZINC_FINGER_C2H2_2"/>
    <property type="match status" value="3"/>
</dbReference>
<feature type="domain" description="C2H2-type" evidence="11">
    <location>
        <begin position="630"/>
        <end position="657"/>
    </location>
</feature>
<dbReference type="InterPro" id="IPR050636">
    <property type="entry name" value="C2H2-ZF_domain-containing"/>
</dbReference>
<comment type="caution">
    <text evidence="12">The sequence shown here is derived from an EMBL/GenBank/DDBJ whole genome shotgun (WGS) entry which is preliminary data.</text>
</comment>
<keyword evidence="5" id="KW-0862">Zinc</keyword>
<dbReference type="GO" id="GO:0008270">
    <property type="term" value="F:zinc ion binding"/>
    <property type="evidence" value="ECO:0007669"/>
    <property type="project" value="UniProtKB-KW"/>
</dbReference>
<dbReference type="SUPFAM" id="SSF57667">
    <property type="entry name" value="beta-beta-alpha zinc fingers"/>
    <property type="match status" value="2"/>
</dbReference>
<feature type="region of interest" description="Disordered" evidence="10">
    <location>
        <begin position="549"/>
        <end position="598"/>
    </location>
</feature>
<feature type="region of interest" description="Disordered" evidence="10">
    <location>
        <begin position="520"/>
        <end position="539"/>
    </location>
</feature>
<evidence type="ECO:0000256" key="5">
    <source>
        <dbReference type="ARBA" id="ARBA00022833"/>
    </source>
</evidence>
<dbReference type="EMBL" id="CAIIXF020000010">
    <property type="protein sequence ID" value="CAH1797882.1"/>
    <property type="molecule type" value="Genomic_DNA"/>
</dbReference>
<feature type="compositionally biased region" description="Basic and acidic residues" evidence="10">
    <location>
        <begin position="573"/>
        <end position="598"/>
    </location>
</feature>
<feature type="compositionally biased region" description="Polar residues" evidence="10">
    <location>
        <begin position="489"/>
        <end position="507"/>
    </location>
</feature>
<evidence type="ECO:0000259" key="11">
    <source>
        <dbReference type="PROSITE" id="PS50157"/>
    </source>
</evidence>
<evidence type="ECO:0000256" key="2">
    <source>
        <dbReference type="ARBA" id="ARBA00022723"/>
    </source>
</evidence>
<feature type="region of interest" description="Disordered" evidence="10">
    <location>
        <begin position="451"/>
        <end position="512"/>
    </location>
</feature>
<dbReference type="InterPro" id="IPR036236">
    <property type="entry name" value="Znf_C2H2_sf"/>
</dbReference>
<evidence type="ECO:0000256" key="6">
    <source>
        <dbReference type="ARBA" id="ARBA00023015"/>
    </source>
</evidence>
<evidence type="ECO:0000256" key="7">
    <source>
        <dbReference type="ARBA" id="ARBA00023163"/>
    </source>
</evidence>
<dbReference type="OrthoDB" id="6054650at2759"/>
<dbReference type="Pfam" id="PF00096">
    <property type="entry name" value="zf-C2H2"/>
    <property type="match status" value="1"/>
</dbReference>
<dbReference type="GO" id="GO:0005634">
    <property type="term" value="C:nucleus"/>
    <property type="evidence" value="ECO:0007669"/>
    <property type="project" value="UniProtKB-SubCell"/>
</dbReference>
<comment type="subcellular location">
    <subcellularLocation>
        <location evidence="1">Nucleus</location>
    </subcellularLocation>
</comment>
<evidence type="ECO:0000256" key="3">
    <source>
        <dbReference type="ARBA" id="ARBA00022737"/>
    </source>
</evidence>
<evidence type="ECO:0000313" key="12">
    <source>
        <dbReference type="EMBL" id="CAH1797882.1"/>
    </source>
</evidence>
<evidence type="ECO:0000256" key="4">
    <source>
        <dbReference type="ARBA" id="ARBA00022771"/>
    </source>
</evidence>
<reference evidence="12" key="1">
    <citation type="submission" date="2022-03" db="EMBL/GenBank/DDBJ databases">
        <authorList>
            <person name="Martin C."/>
        </authorList>
    </citation>
    <scope>NUCLEOTIDE SEQUENCE</scope>
</reference>
<dbReference type="Gene3D" id="3.30.460.90">
    <property type="match status" value="1"/>
</dbReference>
<sequence>MSDIPAIQARRSGDSFMAVKHTMLRFKNLVDLTVEKVNIRYAYTARQLDMQTSYIENLVSDIREKVGQREPSLVTKEQINRGSYYDKTKILRPDEYDYEPILDFSEHISNVTDLIEDESMPSLKDQGYKTIRFQEKKLHKGVRQQHLIRRPTPPNGDVELKCRELLAKIRQVVNRVLEEMQRDGSGRVTFIGECDHTKDAPYDYKKRQISTHNEPHGPSVWLRVGAPLGTTDIDMCFCLQWKPHKLGPSVMVPTKKGWLESVVSLPDNSRYTLTPAHEKLLLTFKYVTHLTSLLMPSRFSWSVSSYTLKAVILHHQRYLQGGCHTDNIGKCFMSIIDIMLKPNEEFDNEENVVHLTNQHISIPDIVYTKKDLQISNVKRVSMLVSMFWIAQHVKLNRNTDWFEVFVRNDKDEIKKHPTLKSLDDSLKRFHKIAGKGKVELEWQHDTSKTRVTIMGEDFKEDTSTSGSNGVIPPRPDTDIGHDTKPPCRSSDTSDQSTQGAAPKTVNSRMKKSDEYMYGSIPTTQDQADMPEPRSLGPQAQSVEATLPAEQGASYQPETPSKTCSKYNPSGKTKKQEKCEPTYGKKEESNKHVRKPTEERKYECAKCMNAFDLKSTLSNHEKICQRTDKPFKCTVCKKSFKAERYLKEHIKGHENPDQYKCDICGDTFPYRPTLHSHKRSKHKNQ</sequence>
<keyword evidence="8" id="KW-0539">Nucleus</keyword>
<keyword evidence="6" id="KW-0805">Transcription regulation</keyword>
<keyword evidence="13" id="KW-1185">Reference proteome</keyword>
<feature type="compositionally biased region" description="Polar residues" evidence="10">
    <location>
        <begin position="552"/>
        <end position="570"/>
    </location>
</feature>
<accession>A0A8S4PUW2</accession>
<dbReference type="FunFam" id="3.30.160.60:FF:000100">
    <property type="entry name" value="Zinc finger 45-like"/>
    <property type="match status" value="1"/>
</dbReference>
<dbReference type="InterPro" id="IPR013087">
    <property type="entry name" value="Znf_C2H2_type"/>
</dbReference>
<feature type="compositionally biased region" description="Basic and acidic residues" evidence="10">
    <location>
        <begin position="475"/>
        <end position="485"/>
    </location>
</feature>
<proteinExistence type="predicted"/>
<dbReference type="Gene3D" id="3.30.160.60">
    <property type="entry name" value="Classic Zinc Finger"/>
    <property type="match status" value="2"/>
</dbReference>
<name>A0A8S4PUW2_OWEFU</name>
<evidence type="ECO:0000256" key="9">
    <source>
        <dbReference type="PROSITE-ProRule" id="PRU00042"/>
    </source>
</evidence>
<dbReference type="Proteomes" id="UP000749559">
    <property type="component" value="Unassembled WGS sequence"/>
</dbReference>
<evidence type="ECO:0000256" key="8">
    <source>
        <dbReference type="ARBA" id="ARBA00023242"/>
    </source>
</evidence>
<dbReference type="PANTHER" id="PTHR47772:SF13">
    <property type="entry name" value="GASTRULA ZINC FINGER PROTEIN XLCGF49.1-LIKE-RELATED"/>
    <property type="match status" value="1"/>
</dbReference>
<evidence type="ECO:0000256" key="10">
    <source>
        <dbReference type="SAM" id="MobiDB-lite"/>
    </source>
</evidence>
<evidence type="ECO:0000313" key="13">
    <source>
        <dbReference type="Proteomes" id="UP000749559"/>
    </source>
</evidence>
<keyword evidence="4 9" id="KW-0863">Zinc-finger</keyword>
<dbReference type="SMART" id="SM00355">
    <property type="entry name" value="ZnF_C2H2"/>
    <property type="match status" value="2"/>
</dbReference>
<gene>
    <name evidence="12" type="ORF">OFUS_LOCUS22096</name>
</gene>
<protein>
    <recommendedName>
        <fullName evidence="11">C2H2-type domain-containing protein</fullName>
    </recommendedName>
</protein>
<keyword evidence="7" id="KW-0804">Transcription</keyword>
<dbReference type="AlphaFoldDB" id="A0A8S4PUW2"/>
<keyword evidence="2" id="KW-0479">Metal-binding</keyword>
<feature type="domain" description="C2H2-type" evidence="11">
    <location>
        <begin position="658"/>
        <end position="684"/>
    </location>
</feature>
<organism evidence="12 13">
    <name type="scientific">Owenia fusiformis</name>
    <name type="common">Polychaete worm</name>
    <dbReference type="NCBI Taxonomy" id="6347"/>
    <lineage>
        <taxon>Eukaryota</taxon>
        <taxon>Metazoa</taxon>
        <taxon>Spiralia</taxon>
        <taxon>Lophotrochozoa</taxon>
        <taxon>Annelida</taxon>
        <taxon>Polychaeta</taxon>
        <taxon>Sedentaria</taxon>
        <taxon>Canalipalpata</taxon>
        <taxon>Sabellida</taxon>
        <taxon>Oweniida</taxon>
        <taxon>Oweniidae</taxon>
        <taxon>Owenia</taxon>
    </lineage>
</organism>
<feature type="domain" description="C2H2-type" evidence="11">
    <location>
        <begin position="601"/>
        <end position="629"/>
    </location>
</feature>
<evidence type="ECO:0000256" key="1">
    <source>
        <dbReference type="ARBA" id="ARBA00004123"/>
    </source>
</evidence>
<dbReference type="PANTHER" id="PTHR47772">
    <property type="entry name" value="ZINC FINGER PROTEIN 200"/>
    <property type="match status" value="1"/>
</dbReference>